<reference evidence="2" key="1">
    <citation type="submission" date="2016-10" db="EMBL/GenBank/DDBJ databases">
        <title>Comparative genomics uncovers the prolific and rare metabolic potential of the cyanobacterial genus Moorea.</title>
        <authorList>
            <person name="Leao T."/>
            <person name="Castelao G."/>
            <person name="Korobeynikov A."/>
            <person name="Monroe E.A."/>
            <person name="Podell S."/>
            <person name="Glukhov E."/>
            <person name="Allen E."/>
            <person name="Gerwick W.H."/>
            <person name="Gerwick L."/>
        </authorList>
    </citation>
    <scope>NUCLEOTIDE SEQUENCE [LARGE SCALE GENOMIC DNA]</scope>
    <source>
        <strain evidence="2">JHB</strain>
    </source>
</reference>
<dbReference type="AlphaFoldDB" id="A0A1D9G3N4"/>
<dbReference type="Proteomes" id="UP000176944">
    <property type="component" value="Chromosome"/>
</dbReference>
<proteinExistence type="predicted"/>
<organism evidence="1 2">
    <name type="scientific">Moorena producens (strain JHB)</name>
    <dbReference type="NCBI Taxonomy" id="1454205"/>
    <lineage>
        <taxon>Bacteria</taxon>
        <taxon>Bacillati</taxon>
        <taxon>Cyanobacteriota</taxon>
        <taxon>Cyanophyceae</taxon>
        <taxon>Coleofasciculales</taxon>
        <taxon>Coleofasciculaceae</taxon>
        <taxon>Moorena</taxon>
    </lineage>
</organism>
<gene>
    <name evidence="1" type="ORF">BJP36_21745</name>
</gene>
<evidence type="ECO:0000313" key="2">
    <source>
        <dbReference type="Proteomes" id="UP000176944"/>
    </source>
</evidence>
<dbReference type="SUPFAM" id="SSF48452">
    <property type="entry name" value="TPR-like"/>
    <property type="match status" value="1"/>
</dbReference>
<dbReference type="EMBL" id="CP017708">
    <property type="protein sequence ID" value="AOY82135.2"/>
    <property type="molecule type" value="Genomic_DNA"/>
</dbReference>
<sequence length="82" mass="9138">MYRRIGLVVEAKSPYSKAIKLTTATEHWEELAAAKAGLGEVKYARGNRQEGVNLLEAAKAIYQKFGDSKRVGELEKQLSELK</sequence>
<protein>
    <submittedName>
        <fullName evidence="1">Uncharacterized protein</fullName>
    </submittedName>
</protein>
<evidence type="ECO:0000313" key="1">
    <source>
        <dbReference type="EMBL" id="AOY82135.2"/>
    </source>
</evidence>
<dbReference type="InterPro" id="IPR011990">
    <property type="entry name" value="TPR-like_helical_dom_sf"/>
</dbReference>
<accession>A0A1D9G3N4</accession>
<name>A0A1D9G3N4_MOOP1</name>
<dbReference type="Gene3D" id="1.25.40.10">
    <property type="entry name" value="Tetratricopeptide repeat domain"/>
    <property type="match status" value="1"/>
</dbReference>